<evidence type="ECO:0000256" key="7">
    <source>
        <dbReference type="SAM" id="SignalP"/>
    </source>
</evidence>
<dbReference type="Gene3D" id="3.40.390.10">
    <property type="entry name" value="Collagenase (Catalytic Domain)"/>
    <property type="match status" value="1"/>
</dbReference>
<sequence>MRLLQSIAAGIVSALFVTVTNADSQQRNPISYISPLENAVIHTPFNRAHALSTFSLSFDLHGGRQRIKMVMQPNHNALGDGATVNYLGADGRISRSEPLDRLEYRVFKGQAMMQRHPGAEWSNVGWARIMLHRDGNDPIFEGAFHIDGDHHHIQTTTHYMRTKHELDPVPENPEKEYMIVWRDSDILSEDDGGMHGDLKRSLGQNPSCSADGLSFNTQADHPVYRAMLKRENKFWGSASKRSIFGRDSIDGQLGGNGAGVNLASTIGQTFGCPTTRRVALVGVATDCTYTAGFNSSEAVRRNIISVFNLASTQYEDSFNITLGIQNLTISEAACPAVPNAGAPWNVPCSDRVSIQDRLNLFSAWRGQRPDTNAYWTLLSTCGTGSAVGLAWLGQACVATSQVATQNNVNETVSGANVVVRTSTEWQVVAHETGHTFGAVHDCTASTCNDGTTVSAQQCCPLSANTCDAAAGFIMNPSTGSNIQKFSPCSIGNICSAMGRNSVKSNCLTANKDVTTITGSQCGNGIVEAGEDCDCGGESGCRGNRCCNPTTCKFASNSVCDPSNEDCCNSSCQFAGSGTPCRESTGSCDPVEVCTGTSAACPADVTAPDGTACGNSTSLTCASGQCTSRDTQCKTLMGSFTTRNDTYACSTSGCQISCASPQFGNNVCYSMQQNFLDGTTCQGGGKCANGQCTGSSVRKEITSWIERNKTLVIALCSAIGGLILLAILSCCIGRCRRRSRVQRATKAIPPQTEWYQGAPGMRQQSSRTRIPSQADGGHWGNDGRWQPAQPGWRPQPSIRYA</sequence>
<keyword evidence="11" id="KW-1185">Reference proteome</keyword>
<dbReference type="PANTHER" id="PTHR11905">
    <property type="entry name" value="ADAM A DISINTEGRIN AND METALLOPROTEASE DOMAIN"/>
    <property type="match status" value="1"/>
</dbReference>
<feature type="chain" id="PRO_5040111856" description="Disintegrin and metalloproteinase domain-containing protein B" evidence="7">
    <location>
        <begin position="23"/>
        <end position="800"/>
    </location>
</feature>
<evidence type="ECO:0000256" key="2">
    <source>
        <dbReference type="ARBA" id="ARBA00056552"/>
    </source>
</evidence>
<comment type="caution">
    <text evidence="4">Lacks conserved residue(s) required for the propagation of feature annotation.</text>
</comment>
<feature type="transmembrane region" description="Helical" evidence="6">
    <location>
        <begin position="710"/>
        <end position="732"/>
    </location>
</feature>
<reference evidence="10" key="1">
    <citation type="submission" date="2021-07" db="EMBL/GenBank/DDBJ databases">
        <authorList>
            <person name="Durling M."/>
        </authorList>
    </citation>
    <scope>NUCLEOTIDE SEQUENCE</scope>
</reference>
<feature type="binding site" evidence="4">
    <location>
        <position position="440"/>
    </location>
    <ligand>
        <name>Zn(2+)</name>
        <dbReference type="ChEBI" id="CHEBI:29105"/>
        <note>catalytic</note>
    </ligand>
</feature>
<evidence type="ECO:0000256" key="5">
    <source>
        <dbReference type="SAM" id="MobiDB-lite"/>
    </source>
</evidence>
<evidence type="ECO:0000256" key="4">
    <source>
        <dbReference type="PROSITE-ProRule" id="PRU00276"/>
    </source>
</evidence>
<dbReference type="PROSITE" id="PS50215">
    <property type="entry name" value="ADAM_MEPRO"/>
    <property type="match status" value="1"/>
</dbReference>
<dbReference type="SUPFAM" id="SSF55486">
    <property type="entry name" value="Metalloproteases ('zincins'), catalytic domain"/>
    <property type="match status" value="1"/>
</dbReference>
<dbReference type="Pfam" id="PF00200">
    <property type="entry name" value="Disintegrin"/>
    <property type="match status" value="1"/>
</dbReference>
<dbReference type="GO" id="GO:0006508">
    <property type="term" value="P:proteolysis"/>
    <property type="evidence" value="ECO:0007669"/>
    <property type="project" value="InterPro"/>
</dbReference>
<feature type="domain" description="Disintegrin" evidence="8">
    <location>
        <begin position="518"/>
        <end position="608"/>
    </location>
</feature>
<keyword evidence="4" id="KW-0479">Metal-binding</keyword>
<evidence type="ECO:0000313" key="11">
    <source>
        <dbReference type="Proteomes" id="UP000701801"/>
    </source>
</evidence>
<keyword evidence="6" id="KW-0812">Transmembrane</keyword>
<dbReference type="EMBL" id="CAJVRM010000751">
    <property type="protein sequence ID" value="CAG8984126.1"/>
    <property type="molecule type" value="Genomic_DNA"/>
</dbReference>
<dbReference type="GO" id="GO:0046872">
    <property type="term" value="F:metal ion binding"/>
    <property type="evidence" value="ECO:0007669"/>
    <property type="project" value="UniProtKB-KW"/>
</dbReference>
<comment type="function">
    <text evidence="2">Probable zinc protease.</text>
</comment>
<evidence type="ECO:0000256" key="6">
    <source>
        <dbReference type="SAM" id="Phobius"/>
    </source>
</evidence>
<dbReference type="Proteomes" id="UP000701801">
    <property type="component" value="Unassembled WGS sequence"/>
</dbReference>
<proteinExistence type="predicted"/>
<name>A0A9N9M6Q4_9HELO</name>
<dbReference type="InterPro" id="IPR036436">
    <property type="entry name" value="Disintegrin_dom_sf"/>
</dbReference>
<evidence type="ECO:0000259" key="8">
    <source>
        <dbReference type="PROSITE" id="PS50214"/>
    </source>
</evidence>
<feature type="binding site" evidence="4">
    <location>
        <position position="430"/>
    </location>
    <ligand>
        <name>Zn(2+)</name>
        <dbReference type="ChEBI" id="CHEBI:29105"/>
        <note>catalytic</note>
    </ligand>
</feature>
<accession>A0A9N9M6Q4</accession>
<dbReference type="AlphaFoldDB" id="A0A9N9M6Q4"/>
<dbReference type="InterPro" id="IPR001762">
    <property type="entry name" value="Disintegrin_dom"/>
</dbReference>
<dbReference type="InterPro" id="IPR001590">
    <property type="entry name" value="Peptidase_M12B"/>
</dbReference>
<dbReference type="Pfam" id="PF13688">
    <property type="entry name" value="Reprolysin_5"/>
    <property type="match status" value="1"/>
</dbReference>
<keyword evidence="1" id="KW-1015">Disulfide bond</keyword>
<dbReference type="SUPFAM" id="SSF57552">
    <property type="entry name" value="Blood coagulation inhibitor (disintegrin)"/>
    <property type="match status" value="1"/>
</dbReference>
<organism evidence="10 11">
    <name type="scientific">Hymenoscyphus albidus</name>
    <dbReference type="NCBI Taxonomy" id="595503"/>
    <lineage>
        <taxon>Eukaryota</taxon>
        <taxon>Fungi</taxon>
        <taxon>Dikarya</taxon>
        <taxon>Ascomycota</taxon>
        <taxon>Pezizomycotina</taxon>
        <taxon>Leotiomycetes</taxon>
        <taxon>Helotiales</taxon>
        <taxon>Helotiaceae</taxon>
        <taxon>Hymenoscyphus</taxon>
    </lineage>
</organism>
<evidence type="ECO:0000256" key="1">
    <source>
        <dbReference type="ARBA" id="ARBA00023157"/>
    </source>
</evidence>
<feature type="active site" evidence="4">
    <location>
        <position position="431"/>
    </location>
</feature>
<keyword evidence="4" id="KW-0862">Zinc</keyword>
<evidence type="ECO:0000259" key="9">
    <source>
        <dbReference type="PROSITE" id="PS50215"/>
    </source>
</evidence>
<dbReference type="CDD" id="cd04271">
    <property type="entry name" value="ZnMc_ADAM_fungal"/>
    <property type="match status" value="1"/>
</dbReference>
<evidence type="ECO:0000313" key="10">
    <source>
        <dbReference type="EMBL" id="CAG8984126.1"/>
    </source>
</evidence>
<feature type="signal peptide" evidence="7">
    <location>
        <begin position="1"/>
        <end position="22"/>
    </location>
</feature>
<dbReference type="OrthoDB" id="5951731at2759"/>
<keyword evidence="7" id="KW-0732">Signal</keyword>
<feature type="domain" description="Peptidase M12B" evidence="9">
    <location>
        <begin position="276"/>
        <end position="493"/>
    </location>
</feature>
<feature type="region of interest" description="Disordered" evidence="5">
    <location>
        <begin position="749"/>
        <end position="800"/>
    </location>
</feature>
<evidence type="ECO:0000256" key="3">
    <source>
        <dbReference type="ARBA" id="ARBA00074021"/>
    </source>
</evidence>
<dbReference type="PANTHER" id="PTHR11905:SF159">
    <property type="entry name" value="ADAM METALLOPROTEASE"/>
    <property type="match status" value="1"/>
</dbReference>
<dbReference type="InterPro" id="IPR024079">
    <property type="entry name" value="MetalloPept_cat_dom_sf"/>
</dbReference>
<dbReference type="SMART" id="SM00050">
    <property type="entry name" value="DISIN"/>
    <property type="match status" value="1"/>
</dbReference>
<keyword evidence="6" id="KW-0472">Membrane</keyword>
<comment type="caution">
    <text evidence="10">The sequence shown here is derived from an EMBL/GenBank/DDBJ whole genome shotgun (WGS) entry which is preliminary data.</text>
</comment>
<dbReference type="FunFam" id="4.10.70.10:FF:000003">
    <property type="entry name" value="Disintegrin and metalloproteinase domain-containing protein 17"/>
    <property type="match status" value="1"/>
</dbReference>
<protein>
    <recommendedName>
        <fullName evidence="3">Disintegrin and metalloproteinase domain-containing protein B</fullName>
    </recommendedName>
</protein>
<feature type="compositionally biased region" description="Polar residues" evidence="5">
    <location>
        <begin position="761"/>
        <end position="770"/>
    </location>
</feature>
<dbReference type="PROSITE" id="PS50214">
    <property type="entry name" value="DISINTEGRIN_2"/>
    <property type="match status" value="1"/>
</dbReference>
<gene>
    <name evidence="10" type="ORF">HYALB_00006228</name>
</gene>
<dbReference type="Gene3D" id="4.10.70.10">
    <property type="entry name" value="Disintegrin domain"/>
    <property type="match status" value="1"/>
</dbReference>
<dbReference type="GO" id="GO:0004222">
    <property type="term" value="F:metalloendopeptidase activity"/>
    <property type="evidence" value="ECO:0007669"/>
    <property type="project" value="InterPro"/>
</dbReference>
<dbReference type="InterPro" id="IPR034028">
    <property type="entry name" value="ZnMc_ADAM_fungal"/>
</dbReference>
<feature type="binding site" evidence="4">
    <location>
        <position position="434"/>
    </location>
    <ligand>
        <name>Zn(2+)</name>
        <dbReference type="ChEBI" id="CHEBI:29105"/>
        <note>catalytic</note>
    </ligand>
</feature>
<keyword evidence="6" id="KW-1133">Transmembrane helix</keyword>